<dbReference type="EMBL" id="JAFLVX010000004">
    <property type="protein sequence ID" value="MBO0475658.1"/>
    <property type="molecule type" value="Genomic_DNA"/>
</dbReference>
<dbReference type="CDD" id="cd00009">
    <property type="entry name" value="AAA"/>
    <property type="match status" value="1"/>
</dbReference>
<dbReference type="Pfam" id="PF00158">
    <property type="entry name" value="Sigma54_activat"/>
    <property type="match status" value="1"/>
</dbReference>
<keyword evidence="9" id="KW-1185">Reference proteome</keyword>
<dbReference type="Gene3D" id="1.10.10.60">
    <property type="entry name" value="Homeodomain-like"/>
    <property type="match status" value="1"/>
</dbReference>
<evidence type="ECO:0000259" key="7">
    <source>
        <dbReference type="PROSITE" id="PS50112"/>
    </source>
</evidence>
<dbReference type="InterPro" id="IPR000014">
    <property type="entry name" value="PAS"/>
</dbReference>
<dbReference type="SUPFAM" id="SSF55785">
    <property type="entry name" value="PYP-like sensor domain (PAS domain)"/>
    <property type="match status" value="1"/>
</dbReference>
<dbReference type="PROSITE" id="PS50112">
    <property type="entry name" value="PAS"/>
    <property type="match status" value="1"/>
</dbReference>
<keyword evidence="5" id="KW-0175">Coiled coil</keyword>
<dbReference type="InterPro" id="IPR003593">
    <property type="entry name" value="AAA+_ATPase"/>
</dbReference>
<evidence type="ECO:0000256" key="4">
    <source>
        <dbReference type="ARBA" id="ARBA00029500"/>
    </source>
</evidence>
<dbReference type="InterPro" id="IPR002078">
    <property type="entry name" value="Sigma_54_int"/>
</dbReference>
<dbReference type="Pfam" id="PF18024">
    <property type="entry name" value="HTH_50"/>
    <property type="match status" value="1"/>
</dbReference>
<keyword evidence="2" id="KW-0058">Aromatic hydrocarbons catabolism</keyword>
<dbReference type="SMART" id="SM00382">
    <property type="entry name" value="AAA"/>
    <property type="match status" value="1"/>
</dbReference>
<dbReference type="InterPro" id="IPR027417">
    <property type="entry name" value="P-loop_NTPase"/>
</dbReference>
<dbReference type="PANTHER" id="PTHR32071">
    <property type="entry name" value="TRANSCRIPTIONAL REGULATORY PROTEIN"/>
    <property type="match status" value="1"/>
</dbReference>
<dbReference type="RefSeq" id="WP_206964365.1">
    <property type="nucleotide sequence ID" value="NZ_JAFLVX010000004.1"/>
</dbReference>
<reference evidence="8 9" key="1">
    <citation type="submission" date="2021-03" db="EMBL/GenBank/DDBJ databases">
        <title>Enterococcal diversity collection.</title>
        <authorList>
            <person name="Gilmore M.S."/>
            <person name="Schwartzman J."/>
            <person name="Van Tyne D."/>
            <person name="Martin M."/>
            <person name="Earl A.M."/>
            <person name="Manson A.L."/>
            <person name="Straub T."/>
            <person name="Salamzade R."/>
            <person name="Saavedra J."/>
            <person name="Lebreton F."/>
            <person name="Prichula J."/>
            <person name="Schaufler K."/>
            <person name="Gaca A."/>
            <person name="Sgardioli B."/>
            <person name="Wagenaar J."/>
            <person name="Strong T."/>
        </authorList>
    </citation>
    <scope>NUCLEOTIDE SEQUENCE [LARGE SCALE GENOMIC DNA]</scope>
    <source>
        <strain evidence="8 9">DIV0080</strain>
    </source>
</reference>
<dbReference type="InterPro" id="IPR009057">
    <property type="entry name" value="Homeodomain-like_sf"/>
</dbReference>
<dbReference type="InterPro" id="IPR035965">
    <property type="entry name" value="PAS-like_dom_sf"/>
</dbReference>
<sequence>MTHSINEKTQLIVQSIAQVLEVMHTGLTITDGQGYLLYTGQGCEKIYGIKQEQITGRHITEFDKVFDPSLSMIAIQKKEKVSMIQPDQFGRELLVTAIPILDDIGEIAFVVSYASWDSSNIQELQQNYGQLQKQIALQQVEVKQMKNEMLPEAIIAESDTMKKVIDYIDHIKNMDLPLLITGDTGSGKNTITRYIHSISNRSDKPIAHISCSAFTDEILSDELFGNVTINKQTGEEIEKIGLCEVADTGILFVENIESMDAATQNKLLYVIKNKTFFKKNSRLIKEADFRIISTTRKSQKELMTILDRELYYLLSVLTINLPDLKDRTGDISILVHNYLEELNSKYHRKLTLAPETMNLLTAYSWPGNIQELRHVLLQLVINSEQDTIQPYHLPENISPFSPSHFSAQVDYKDYMDYYEKRLILNAYEKCKTTTEIAKYLGISQPTVVRKLQKYL</sequence>
<evidence type="ECO:0000313" key="9">
    <source>
        <dbReference type="Proteomes" id="UP000664857"/>
    </source>
</evidence>
<evidence type="ECO:0000256" key="5">
    <source>
        <dbReference type="SAM" id="Coils"/>
    </source>
</evidence>
<dbReference type="Proteomes" id="UP000664857">
    <property type="component" value="Unassembled WGS sequence"/>
</dbReference>
<evidence type="ECO:0000256" key="2">
    <source>
        <dbReference type="ARBA" id="ARBA00022797"/>
    </source>
</evidence>
<dbReference type="PROSITE" id="PS50045">
    <property type="entry name" value="SIGMA54_INTERACT_4"/>
    <property type="match status" value="1"/>
</dbReference>
<dbReference type="Pfam" id="PF25601">
    <property type="entry name" value="AAA_lid_14"/>
    <property type="match status" value="1"/>
</dbReference>
<evidence type="ECO:0000259" key="6">
    <source>
        <dbReference type="PROSITE" id="PS50045"/>
    </source>
</evidence>
<dbReference type="InterPro" id="IPR058031">
    <property type="entry name" value="AAA_lid_NorR"/>
</dbReference>
<dbReference type="InterPro" id="IPR030828">
    <property type="entry name" value="HTH_TyrR"/>
</dbReference>
<dbReference type="SUPFAM" id="SSF52540">
    <property type="entry name" value="P-loop containing nucleoside triphosphate hydrolases"/>
    <property type="match status" value="1"/>
</dbReference>
<keyword evidence="3" id="KW-0067">ATP-binding</keyword>
<name>A0ABS3HPI5_9ENTE</name>
<dbReference type="Gene3D" id="1.10.8.60">
    <property type="match status" value="1"/>
</dbReference>
<keyword evidence="1" id="KW-0547">Nucleotide-binding</keyword>
<evidence type="ECO:0000256" key="1">
    <source>
        <dbReference type="ARBA" id="ARBA00022741"/>
    </source>
</evidence>
<dbReference type="Gene3D" id="3.40.50.300">
    <property type="entry name" value="P-loop containing nucleotide triphosphate hydrolases"/>
    <property type="match status" value="1"/>
</dbReference>
<organism evidence="8 9">
    <name type="scientific">Candidatus Vagococcus giribetii</name>
    <dbReference type="NCBI Taxonomy" id="2230876"/>
    <lineage>
        <taxon>Bacteria</taxon>
        <taxon>Bacillati</taxon>
        <taxon>Bacillota</taxon>
        <taxon>Bacilli</taxon>
        <taxon>Lactobacillales</taxon>
        <taxon>Enterococcaceae</taxon>
        <taxon>Vagococcus</taxon>
    </lineage>
</organism>
<evidence type="ECO:0000256" key="3">
    <source>
        <dbReference type="ARBA" id="ARBA00022840"/>
    </source>
</evidence>
<feature type="domain" description="Sigma-54 factor interaction" evidence="6">
    <location>
        <begin position="154"/>
        <end position="381"/>
    </location>
</feature>
<feature type="domain" description="PAS" evidence="7">
    <location>
        <begin position="12"/>
        <end position="69"/>
    </location>
</feature>
<feature type="coiled-coil region" evidence="5">
    <location>
        <begin position="121"/>
        <end position="148"/>
    </location>
</feature>
<dbReference type="PROSITE" id="PS00675">
    <property type="entry name" value="SIGMA54_INTERACT_1"/>
    <property type="match status" value="1"/>
</dbReference>
<dbReference type="CDD" id="cd00130">
    <property type="entry name" value="PAS"/>
    <property type="match status" value="1"/>
</dbReference>
<accession>A0ABS3HPI5</accession>
<dbReference type="Gene3D" id="3.30.450.20">
    <property type="entry name" value="PAS domain"/>
    <property type="match status" value="1"/>
</dbReference>
<evidence type="ECO:0000313" key="8">
    <source>
        <dbReference type="EMBL" id="MBO0475658.1"/>
    </source>
</evidence>
<dbReference type="InterPro" id="IPR025662">
    <property type="entry name" value="Sigma_54_int_dom_ATP-bd_1"/>
</dbReference>
<gene>
    <name evidence="8" type="ORF">DOK76_01165</name>
</gene>
<proteinExistence type="predicted"/>
<dbReference type="SUPFAM" id="SSF46689">
    <property type="entry name" value="Homeodomain-like"/>
    <property type="match status" value="1"/>
</dbReference>
<comment type="caution">
    <text evidence="8">The sequence shown here is derived from an EMBL/GenBank/DDBJ whole genome shotgun (WGS) entry which is preliminary data.</text>
</comment>
<protein>
    <recommendedName>
        <fullName evidence="4">HTH-type transcriptional regulatory protein TyrR</fullName>
    </recommendedName>
</protein>